<feature type="compositionally biased region" description="Low complexity" evidence="1">
    <location>
        <begin position="1089"/>
        <end position="1103"/>
    </location>
</feature>
<feature type="compositionally biased region" description="Polar residues" evidence="1">
    <location>
        <begin position="631"/>
        <end position="641"/>
    </location>
</feature>
<feature type="compositionally biased region" description="Basic and acidic residues" evidence="1">
    <location>
        <begin position="35"/>
        <end position="46"/>
    </location>
</feature>
<protein>
    <recommendedName>
        <fullName evidence="4">Telomere replication protein EST3</fullName>
    </recommendedName>
</protein>
<evidence type="ECO:0000256" key="1">
    <source>
        <dbReference type="SAM" id="MobiDB-lite"/>
    </source>
</evidence>
<name>A0A177E3X5_ALTAL</name>
<feature type="region of interest" description="Disordered" evidence="1">
    <location>
        <begin position="453"/>
        <end position="680"/>
    </location>
</feature>
<organism evidence="2 3">
    <name type="scientific">Alternaria alternata</name>
    <name type="common">Alternaria rot fungus</name>
    <name type="synonym">Torula alternata</name>
    <dbReference type="NCBI Taxonomy" id="5599"/>
    <lineage>
        <taxon>Eukaryota</taxon>
        <taxon>Fungi</taxon>
        <taxon>Dikarya</taxon>
        <taxon>Ascomycota</taxon>
        <taxon>Pezizomycotina</taxon>
        <taxon>Dothideomycetes</taxon>
        <taxon>Pleosporomycetidae</taxon>
        <taxon>Pleosporales</taxon>
        <taxon>Pleosporineae</taxon>
        <taxon>Pleosporaceae</taxon>
        <taxon>Alternaria</taxon>
        <taxon>Alternaria sect. Alternaria</taxon>
        <taxon>Alternaria alternata complex</taxon>
    </lineage>
</organism>
<feature type="compositionally biased region" description="Acidic residues" evidence="1">
    <location>
        <begin position="554"/>
        <end position="563"/>
    </location>
</feature>
<reference evidence="2 3" key="1">
    <citation type="submission" date="2016-05" db="EMBL/GenBank/DDBJ databases">
        <title>Comparative analysis of secretome profiles of manganese(II)-oxidizing ascomycete fungi.</title>
        <authorList>
            <consortium name="DOE Joint Genome Institute"/>
            <person name="Zeiner C.A."/>
            <person name="Purvine S.O."/>
            <person name="Zink E.M."/>
            <person name="Wu S."/>
            <person name="Pasa-Tolic L."/>
            <person name="Chaput D.L."/>
            <person name="Haridas S."/>
            <person name="Grigoriev I.V."/>
            <person name="Santelli C.M."/>
            <person name="Hansel C.M."/>
        </authorList>
    </citation>
    <scope>NUCLEOTIDE SEQUENCE [LARGE SCALE GENOMIC DNA]</scope>
    <source>
        <strain evidence="2 3">SRC1lrK2f</strain>
    </source>
</reference>
<feature type="compositionally biased region" description="Polar residues" evidence="1">
    <location>
        <begin position="324"/>
        <end position="338"/>
    </location>
</feature>
<evidence type="ECO:0008006" key="4">
    <source>
        <dbReference type="Google" id="ProtNLM"/>
    </source>
</evidence>
<feature type="compositionally biased region" description="Basic and acidic residues" evidence="1">
    <location>
        <begin position="526"/>
        <end position="538"/>
    </location>
</feature>
<feature type="compositionally biased region" description="Polar residues" evidence="1">
    <location>
        <begin position="725"/>
        <end position="744"/>
    </location>
</feature>
<accession>A0A177E3X5</accession>
<evidence type="ECO:0000313" key="2">
    <source>
        <dbReference type="EMBL" id="OAG25902.1"/>
    </source>
</evidence>
<feature type="region of interest" description="Disordered" evidence="1">
    <location>
        <begin position="185"/>
        <end position="270"/>
    </location>
</feature>
<dbReference type="RefSeq" id="XP_018391323.1">
    <property type="nucleotide sequence ID" value="XM_018527415.1"/>
</dbReference>
<feature type="compositionally biased region" description="Basic residues" evidence="1">
    <location>
        <begin position="771"/>
        <end position="780"/>
    </location>
</feature>
<proteinExistence type="predicted"/>
<dbReference type="GeneID" id="29113009"/>
<dbReference type="STRING" id="5599.A0A177E3X5"/>
<feature type="region of interest" description="Disordered" evidence="1">
    <location>
        <begin position="29"/>
        <end position="58"/>
    </location>
</feature>
<feature type="region of interest" description="Disordered" evidence="1">
    <location>
        <begin position="367"/>
        <end position="389"/>
    </location>
</feature>
<dbReference type="KEGG" id="aalt:CC77DRAFT_1045682"/>
<gene>
    <name evidence="2" type="ORF">CC77DRAFT_1045682</name>
</gene>
<feature type="compositionally biased region" description="Basic and acidic residues" evidence="1">
    <location>
        <begin position="651"/>
        <end position="680"/>
    </location>
</feature>
<dbReference type="PANTHER" id="PTHR48125">
    <property type="entry name" value="LP07818P1"/>
    <property type="match status" value="1"/>
</dbReference>
<sequence>MAIRLTAWLEDAFESQLLLGNQWLQDQHEKKKSRSRQEIDRQRSAYHDNGSSLDTINYPDPEHNCTLQVLKVSPLTLSDGRNQVVSHLTPDCARDFLQRHPTVLHLTAGTTIAARKYTVRFTSYGPPPERLRLVLNQIDWLGESCELLQTQGSATLRSLHACKQIGLLLEQLRHIRALEDRRRLAPGVEGADVEAKDDAAVDATRQNNNMSDRNALHSQMQDTQASFATQKPQHSRPRASEDEPQIIGVNRLEPVMAGDTQRVEIRPGAADTDFEKRNNLLNLLNLRPKSSASTRATTSGSNFVQDAFRKPQNAPALPADESPGSPSDPSHQQPTQLETEVENGEPASSAPNYEKMVKKVGDISPKVAKAAEHSRVEEQDTQQSLIEDSSDKLPECSWMKDLVFNSETLQVPRSQAQCLSKETSWLKPPPGVQPFQNGNMPYSILKNIHLIADERAAAETDSESDADPSPESPDSSPQSIAPNMQDEEPATPQEDDDTASQVTWESSPEPPERLPRPQEALPPDSSMEKQAFHSHDDNPTGLSSSPPVPAAPADSDEEMEMEESVPQALGEDLAQRKQPPSAIDKLPDAVSLRSPIIHVKETPYGKGKNASEPKNAQKSSSASKPTSSTSIVHSTYDTPSLSDLADVGNFEDFKRHPSHTQEKDIGSERKEVEVHHGKAKDVVTDNVEDVEMLDMSPAAQDLNKENSRVIVAPRQLPNGLDSEGVLTSASHATPYSAHLSQNNGDLDVSPTVPHHPSQPTKRKLVGSPTKSSRRQPKRREIKIVGFGDDVSSNVDLVGSLRTDREESLRRFREQRNSSTTSFENQPKLESKPTVDDDSDIMEIDGFDQVTKREPSSSLSPRHQGLYDEPSPRRAQPIASPAPQPSHSHASFQAHPSDTQTRGPVPTHAQPLSISSEDIDEDSNMTVFQSFKAAYPEYNGNEKHFENQCNQMYQLEQEDKMVPKWQWDDFIIRNRTDYSQYAMDCIDQGENPEPYYRFYKDNIRNTLYTRGIIQNTKTLQRALEELGVARTETSRPRQPPQSIQKPKPARKSLPGAFEQPRKSTHDRVSGNSSRPRHSLPANPHIRPKSRVQPASPASSSRPQSKYPNPKLDDQGNSRDKFKDFYFGYQRITSLTGSTAVDGNKQWPQNLAGRPTVADVLPPRKKVDVLDWGDVLGKMG</sequence>
<keyword evidence="3" id="KW-1185">Reference proteome</keyword>
<feature type="compositionally biased region" description="Low complexity" evidence="1">
    <location>
        <begin position="872"/>
        <end position="890"/>
    </location>
</feature>
<feature type="compositionally biased region" description="Low complexity" evidence="1">
    <location>
        <begin position="618"/>
        <end position="630"/>
    </location>
</feature>
<feature type="region of interest" description="Disordered" evidence="1">
    <location>
        <begin position="313"/>
        <end position="350"/>
    </location>
</feature>
<dbReference type="Proteomes" id="UP000077248">
    <property type="component" value="Unassembled WGS sequence"/>
</dbReference>
<evidence type="ECO:0000313" key="3">
    <source>
        <dbReference type="Proteomes" id="UP000077248"/>
    </source>
</evidence>
<dbReference type="EMBL" id="KV441469">
    <property type="protein sequence ID" value="OAG25902.1"/>
    <property type="molecule type" value="Genomic_DNA"/>
</dbReference>
<feature type="compositionally biased region" description="Basic and acidic residues" evidence="1">
    <location>
        <begin position="369"/>
        <end position="378"/>
    </location>
</feature>
<dbReference type="VEuPathDB" id="FungiDB:CC77DRAFT_1045682"/>
<feature type="compositionally biased region" description="Basic and acidic residues" evidence="1">
    <location>
        <begin position="801"/>
        <end position="815"/>
    </location>
</feature>
<feature type="compositionally biased region" description="Basic and acidic residues" evidence="1">
    <location>
        <begin position="1058"/>
        <end position="1067"/>
    </location>
</feature>
<feature type="region of interest" description="Disordered" evidence="1">
    <location>
        <begin position="715"/>
        <end position="920"/>
    </location>
</feature>
<dbReference type="AlphaFoldDB" id="A0A177E3X5"/>
<feature type="compositionally biased region" description="Acidic residues" evidence="1">
    <location>
        <begin position="485"/>
        <end position="498"/>
    </location>
</feature>
<feature type="compositionally biased region" description="Polar residues" evidence="1">
    <location>
        <begin position="204"/>
        <end position="232"/>
    </location>
</feature>
<dbReference type="PANTHER" id="PTHR48125:SF12">
    <property type="entry name" value="AT HOOK TRANSCRIPTION FACTOR FAMILY-RELATED"/>
    <property type="match status" value="1"/>
</dbReference>
<feature type="compositionally biased region" description="Acidic residues" evidence="1">
    <location>
        <begin position="835"/>
        <end position="845"/>
    </location>
</feature>
<feature type="region of interest" description="Disordered" evidence="1">
    <location>
        <begin position="1027"/>
        <end position="1117"/>
    </location>
</feature>
<dbReference type="OMA" id="PKWQWDD"/>